<dbReference type="CDD" id="cd02440">
    <property type="entry name" value="AdoMet_MTases"/>
    <property type="match status" value="1"/>
</dbReference>
<dbReference type="SUPFAM" id="SSF53335">
    <property type="entry name" value="S-adenosyl-L-methionine-dependent methyltransferases"/>
    <property type="match status" value="1"/>
</dbReference>
<organism evidence="7 8">
    <name type="scientific">Thermobifida fusca TM51</name>
    <dbReference type="NCBI Taxonomy" id="1169414"/>
    <lineage>
        <taxon>Bacteria</taxon>
        <taxon>Bacillati</taxon>
        <taxon>Actinomycetota</taxon>
        <taxon>Actinomycetes</taxon>
        <taxon>Streptosporangiales</taxon>
        <taxon>Nocardiopsidaceae</taxon>
        <taxon>Thermobifida</taxon>
    </lineage>
</organism>
<dbReference type="GO" id="GO:0010487">
    <property type="term" value="F:thermospermine synthase activity"/>
    <property type="evidence" value="ECO:0007669"/>
    <property type="project" value="UniProtKB-ARBA"/>
</dbReference>
<comment type="caution">
    <text evidence="4">Lacks conserved residue(s) required for the propagation of feature annotation.</text>
</comment>
<dbReference type="HAMAP" id="MF_00198">
    <property type="entry name" value="Spermidine_synth"/>
    <property type="match status" value="1"/>
</dbReference>
<evidence type="ECO:0000313" key="7">
    <source>
        <dbReference type="EMBL" id="EOR70718.1"/>
    </source>
</evidence>
<dbReference type="Pfam" id="PF01564">
    <property type="entry name" value="Spermine_synth"/>
    <property type="match status" value="1"/>
</dbReference>
<evidence type="ECO:0000313" key="8">
    <source>
        <dbReference type="Proteomes" id="UP000014184"/>
    </source>
</evidence>
<feature type="transmembrane region" description="Helical" evidence="4">
    <location>
        <begin position="57"/>
        <end position="76"/>
    </location>
</feature>
<keyword evidence="4" id="KW-0745">Spermidine biosynthesis</keyword>
<keyword evidence="8" id="KW-1185">Reference proteome</keyword>
<dbReference type="GO" id="GO:0008295">
    <property type="term" value="P:spermidine biosynthetic process"/>
    <property type="evidence" value="ECO:0007669"/>
    <property type="project" value="UniProtKB-UniRule"/>
</dbReference>
<dbReference type="InterPro" id="IPR030374">
    <property type="entry name" value="PABS"/>
</dbReference>
<feature type="transmembrane region" description="Helical" evidence="4">
    <location>
        <begin position="218"/>
        <end position="235"/>
    </location>
</feature>
<keyword evidence="4" id="KW-0472">Membrane</keyword>
<dbReference type="PROSITE" id="PS01330">
    <property type="entry name" value="PABS_1"/>
    <property type="match status" value="1"/>
</dbReference>
<feature type="transmembrane region" description="Helical" evidence="4">
    <location>
        <begin position="88"/>
        <end position="114"/>
    </location>
</feature>
<dbReference type="InterPro" id="IPR030373">
    <property type="entry name" value="PABS_CS"/>
</dbReference>
<comment type="function">
    <text evidence="4">Catalyzes the irreversible transfer of a propylamine group from the amino donor S-adenosylmethioninamine (decarboxy-AdoMet) to putrescine (1,4-diaminobutane) to yield spermidine.</text>
</comment>
<comment type="subunit">
    <text evidence="4">Homodimer or homotetramer.</text>
</comment>
<dbReference type="EC" id="2.5.1.16" evidence="4"/>
<dbReference type="InterPro" id="IPR001045">
    <property type="entry name" value="Spermi_synthase"/>
</dbReference>
<gene>
    <name evidence="4" type="primary">speE</name>
    <name evidence="7" type="ORF">TM51_11480</name>
</gene>
<keyword evidence="3 4" id="KW-0620">Polyamine biosynthesis</keyword>
<evidence type="ECO:0000256" key="2">
    <source>
        <dbReference type="ARBA" id="ARBA00022679"/>
    </source>
</evidence>
<keyword evidence="4" id="KW-1133">Transmembrane helix</keyword>
<dbReference type="InterPro" id="IPR036259">
    <property type="entry name" value="MFS_trans_sf"/>
</dbReference>
<dbReference type="RefSeq" id="WP_011292657.1">
    <property type="nucleotide sequence ID" value="NZ_AOSG01000061.1"/>
</dbReference>
<dbReference type="InterPro" id="IPR029063">
    <property type="entry name" value="SAM-dependent_MTases_sf"/>
</dbReference>
<dbReference type="PROSITE" id="PS51006">
    <property type="entry name" value="PABS_2"/>
    <property type="match status" value="1"/>
</dbReference>
<keyword evidence="2 4" id="KW-0808">Transferase</keyword>
<evidence type="ECO:0000256" key="3">
    <source>
        <dbReference type="ARBA" id="ARBA00023115"/>
    </source>
</evidence>
<feature type="domain" description="PABS" evidence="6">
    <location>
        <begin position="232"/>
        <end position="466"/>
    </location>
</feature>
<feature type="transmembrane region" description="Helical" evidence="4">
    <location>
        <begin position="187"/>
        <end position="206"/>
    </location>
</feature>
<comment type="pathway">
    <text evidence="4">Amine and polyamine biosynthesis; spermidine biosynthesis; spermidine from putrescine: step 1/1.</text>
</comment>
<name>A0A9P2T9I1_THEFU</name>
<comment type="similarity">
    <text evidence="1 4">Belongs to the spermidine/spermine synthase family.</text>
</comment>
<evidence type="ECO:0000256" key="5">
    <source>
        <dbReference type="PROSITE-ProRule" id="PRU00354"/>
    </source>
</evidence>
<feature type="binding site" evidence="4">
    <location>
        <position position="315"/>
    </location>
    <ligand>
        <name>spermidine</name>
        <dbReference type="ChEBI" id="CHEBI:57834"/>
    </ligand>
</feature>
<feature type="transmembrane region" description="Helical" evidence="4">
    <location>
        <begin position="155"/>
        <end position="181"/>
    </location>
</feature>
<comment type="catalytic activity">
    <reaction evidence="4">
        <text>S-adenosyl 3-(methylsulfanyl)propylamine + putrescine = S-methyl-5'-thioadenosine + spermidine + H(+)</text>
        <dbReference type="Rhea" id="RHEA:12721"/>
        <dbReference type="ChEBI" id="CHEBI:15378"/>
        <dbReference type="ChEBI" id="CHEBI:17509"/>
        <dbReference type="ChEBI" id="CHEBI:57443"/>
        <dbReference type="ChEBI" id="CHEBI:57834"/>
        <dbReference type="ChEBI" id="CHEBI:326268"/>
        <dbReference type="EC" id="2.5.1.16"/>
    </reaction>
</comment>
<dbReference type="Gene3D" id="3.40.50.150">
    <property type="entry name" value="Vaccinia Virus protein VP39"/>
    <property type="match status" value="1"/>
</dbReference>
<dbReference type="NCBIfam" id="NF002956">
    <property type="entry name" value="PRK03612.1"/>
    <property type="match status" value="1"/>
</dbReference>
<evidence type="ECO:0000256" key="4">
    <source>
        <dbReference type="HAMAP-Rule" id="MF_00198"/>
    </source>
</evidence>
<feature type="binding site" evidence="4">
    <location>
        <position position="261"/>
    </location>
    <ligand>
        <name>S-methyl-5'-thioadenosine</name>
        <dbReference type="ChEBI" id="CHEBI:17509"/>
    </ligand>
</feature>
<keyword evidence="4" id="KW-0812">Transmembrane</keyword>
<feature type="transmembrane region" description="Helical" evidence="4">
    <location>
        <begin position="120"/>
        <end position="143"/>
    </location>
</feature>
<dbReference type="SUPFAM" id="SSF103473">
    <property type="entry name" value="MFS general substrate transporter"/>
    <property type="match status" value="1"/>
</dbReference>
<dbReference type="NCBIfam" id="NF037959">
    <property type="entry name" value="MFS_SpdSyn"/>
    <property type="match status" value="1"/>
</dbReference>
<comment type="subcellular location">
    <subcellularLocation>
        <location evidence="4">Cell membrane</location>
        <topology evidence="4">Multi-pass membrane protein</topology>
    </subcellularLocation>
</comment>
<dbReference type="GO" id="GO:0004766">
    <property type="term" value="F:spermidine synthase activity"/>
    <property type="evidence" value="ECO:0007669"/>
    <property type="project" value="UniProtKB-UniRule"/>
</dbReference>
<evidence type="ECO:0000256" key="1">
    <source>
        <dbReference type="ARBA" id="ARBA00007867"/>
    </source>
</evidence>
<feature type="active site" description="Proton acceptor" evidence="4 5">
    <location>
        <position position="387"/>
    </location>
</feature>
<dbReference type="GO" id="GO:0005886">
    <property type="term" value="C:plasma membrane"/>
    <property type="evidence" value="ECO:0007669"/>
    <property type="project" value="UniProtKB-SubCell"/>
</dbReference>
<feature type="binding site" evidence="4">
    <location>
        <begin position="369"/>
        <end position="370"/>
    </location>
    <ligand>
        <name>S-methyl-5'-thioadenosine</name>
        <dbReference type="ChEBI" id="CHEBI:17509"/>
    </ligand>
</feature>
<evidence type="ECO:0000259" key="6">
    <source>
        <dbReference type="PROSITE" id="PS51006"/>
    </source>
</evidence>
<feature type="binding site" evidence="4">
    <location>
        <position position="293"/>
    </location>
    <ligand>
        <name>spermidine</name>
        <dbReference type="ChEBI" id="CHEBI:57834"/>
    </ligand>
</feature>
<feature type="binding site" evidence="4">
    <location>
        <position position="335"/>
    </location>
    <ligand>
        <name>S-methyl-5'-thioadenosine</name>
        <dbReference type="ChEBI" id="CHEBI:17509"/>
    </ligand>
</feature>
<comment type="caution">
    <text evidence="7">The sequence shown here is derived from an EMBL/GenBank/DDBJ whole genome shotgun (WGS) entry which is preliminary data.</text>
</comment>
<dbReference type="PANTHER" id="PTHR43317:SF1">
    <property type="entry name" value="THERMOSPERMINE SYNTHASE ACAULIS5"/>
    <property type="match status" value="1"/>
</dbReference>
<dbReference type="PANTHER" id="PTHR43317">
    <property type="entry name" value="THERMOSPERMINE SYNTHASE ACAULIS5"/>
    <property type="match status" value="1"/>
</dbReference>
<dbReference type="FunFam" id="3.40.50.150:FF:000088">
    <property type="entry name" value="Polyamine aminopropyltransferase"/>
    <property type="match status" value="1"/>
</dbReference>
<reference evidence="7 8" key="1">
    <citation type="journal article" date="2013" name="Genome Announc.">
        <title>Draft Genome Sequence of the Lignocellulose Decomposer Thermobifida fusca Strain TM51.</title>
        <authorList>
            <person name="Toth A."/>
            <person name="Barna T."/>
            <person name="Nagy I."/>
            <person name="Horvath B."/>
            <person name="Nagy I."/>
            <person name="Tancsics A."/>
            <person name="Kriszt B."/>
            <person name="Baka E."/>
            <person name="Fekete C."/>
            <person name="Kukolya J."/>
        </authorList>
    </citation>
    <scope>NUCLEOTIDE SEQUENCE [LARGE SCALE GENOMIC DNA]</scope>
    <source>
        <strain evidence="7 8">TM51</strain>
    </source>
</reference>
<feature type="transmembrane region" description="Helical" evidence="4">
    <location>
        <begin position="25"/>
        <end position="51"/>
    </location>
</feature>
<protein>
    <recommendedName>
        <fullName evidence="4">Polyamine aminopropyltransferase</fullName>
    </recommendedName>
    <alternativeName>
        <fullName evidence="4">Putrescine aminopropyltransferase</fullName>
        <shortName evidence="4">PAPT</shortName>
    </alternativeName>
    <alternativeName>
        <fullName evidence="4">Spermidine synthase</fullName>
        <shortName evidence="4">SPDS</shortName>
        <shortName evidence="4">SPDSY</shortName>
        <ecNumber evidence="4">2.5.1.16</ecNumber>
    </alternativeName>
</protein>
<sequence>MVDTTPAQPAEQKERLPLPPRIARFVVLFAVFVCAACGLVYELALVALGSYLLGDTITQASVVLAVMVFAMGVGSLASKQLTHRPAFWFAVVEGLLSLLGGLSVLILYAAFAWFSLYQPALVSLSFLIGVLIGAEIPLLMTLIQRIRRQEAASAVADLFAADYVGGLIGGLAFPFLLLPVFGLLEGVLLVGILNAVTGIAIVLWLFRHSLTRGGRIGLAAGLALVMAVSGSALALSERFEVDARQALYRDPVVYAERSDYQEIVLTENLARTDLRLFLNGDLQFSSLDEYRYHESLVHPVMNGPRRTVLVLGGGDGLALREILEYADVARVVLVDLDPAVVDLARTHPRITALNRDAFADERVTVVHDDAFTWLRTTTEQFDAIVVDLPDPDDVNTAKLYSVEFYGLVRQAMAEEARVVVQAGSPYFASRAYWSVGQSMEEAGLHTTPYHVDVPSFGDWGFFLAATDRAPALTLPDDLPDTDFLDAAVLHAAQVFPKDRRPGAQGESQPSTLLNPRIIDYHRTAWEGY</sequence>
<accession>A0A9P2T9I1</accession>
<dbReference type="Proteomes" id="UP000014184">
    <property type="component" value="Unassembled WGS sequence"/>
</dbReference>
<dbReference type="AlphaFoldDB" id="A0A9P2T9I1"/>
<keyword evidence="4" id="KW-1003">Cell membrane</keyword>
<proteinExistence type="inferred from homology"/>
<dbReference type="EMBL" id="AOSG01000061">
    <property type="protein sequence ID" value="EOR70718.1"/>
    <property type="molecule type" value="Genomic_DNA"/>
</dbReference>